<organism evidence="1 2">
    <name type="scientific">Prunus dulcis</name>
    <name type="common">Almond</name>
    <name type="synonym">Amygdalus dulcis</name>
    <dbReference type="NCBI Taxonomy" id="3755"/>
    <lineage>
        <taxon>Eukaryota</taxon>
        <taxon>Viridiplantae</taxon>
        <taxon>Streptophyta</taxon>
        <taxon>Embryophyta</taxon>
        <taxon>Tracheophyta</taxon>
        <taxon>Spermatophyta</taxon>
        <taxon>Magnoliopsida</taxon>
        <taxon>eudicotyledons</taxon>
        <taxon>Gunneridae</taxon>
        <taxon>Pentapetalae</taxon>
        <taxon>rosids</taxon>
        <taxon>fabids</taxon>
        <taxon>Rosales</taxon>
        <taxon>Rosaceae</taxon>
        <taxon>Amygdaloideae</taxon>
        <taxon>Amygdaleae</taxon>
        <taxon>Prunus</taxon>
    </lineage>
</organism>
<evidence type="ECO:0000313" key="1">
    <source>
        <dbReference type="EMBL" id="KAI5335357.1"/>
    </source>
</evidence>
<evidence type="ECO:0000313" key="2">
    <source>
        <dbReference type="Proteomes" id="UP001054821"/>
    </source>
</evidence>
<dbReference type="PANTHER" id="PTHR47150:SF5">
    <property type="entry name" value="OS07G0546750 PROTEIN"/>
    <property type="match status" value="1"/>
</dbReference>
<dbReference type="InterPro" id="IPR006912">
    <property type="entry name" value="Harbinger_derived_prot"/>
</dbReference>
<gene>
    <name evidence="1" type="ORF">L3X38_025490</name>
</gene>
<name>A0AAD4W4H8_PRUDU</name>
<sequence>MYEQHQLRIAVKKKAERLSHGGTTSRRRTIPRDRDVERAFGILQARFAVARQWYQKNMWEVMKTCIILHNMIVEDDGEDEQSDEGRESSSHEVTYHVEEVMVYNAFMGYLVVATEW</sequence>
<dbReference type="PANTHER" id="PTHR47150">
    <property type="entry name" value="OS12G0169200 PROTEIN"/>
    <property type="match status" value="1"/>
</dbReference>
<dbReference type="EMBL" id="JAJFAZ020000004">
    <property type="protein sequence ID" value="KAI5335357.1"/>
    <property type="molecule type" value="Genomic_DNA"/>
</dbReference>
<reference evidence="1 2" key="1">
    <citation type="journal article" date="2022" name="G3 (Bethesda)">
        <title>Whole-genome sequence and methylome profiling of the almond [Prunus dulcis (Mill.) D.A. Webb] cultivar 'Nonpareil'.</title>
        <authorList>
            <person name="D'Amico-Willman K.M."/>
            <person name="Ouma W.Z."/>
            <person name="Meulia T."/>
            <person name="Sideli G.M."/>
            <person name="Gradziel T.M."/>
            <person name="Fresnedo-Ramirez J."/>
        </authorList>
    </citation>
    <scope>NUCLEOTIDE SEQUENCE [LARGE SCALE GENOMIC DNA]</scope>
    <source>
        <strain evidence="1">Clone GOH B32 T37-40</strain>
    </source>
</reference>
<protein>
    <submittedName>
        <fullName evidence="1">Uncharacterized protein</fullName>
    </submittedName>
</protein>
<dbReference type="Proteomes" id="UP001054821">
    <property type="component" value="Chromosome 4"/>
</dbReference>
<accession>A0AAD4W4H8</accession>
<keyword evidence="2" id="KW-1185">Reference proteome</keyword>
<comment type="caution">
    <text evidence="1">The sequence shown here is derived from an EMBL/GenBank/DDBJ whole genome shotgun (WGS) entry which is preliminary data.</text>
</comment>
<proteinExistence type="predicted"/>
<dbReference type="AlphaFoldDB" id="A0AAD4W4H8"/>
<dbReference type="Pfam" id="PF04827">
    <property type="entry name" value="Plant_tran"/>
    <property type="match status" value="1"/>
</dbReference>